<evidence type="ECO:0000256" key="8">
    <source>
        <dbReference type="ARBA" id="ARBA00022840"/>
    </source>
</evidence>
<comment type="catalytic activity">
    <reaction evidence="10">
        <text>L-seryl-[protein] + ATP = O-phospho-L-seryl-[protein] + ADP + H(+)</text>
        <dbReference type="Rhea" id="RHEA:17989"/>
        <dbReference type="Rhea" id="RHEA-COMP:9863"/>
        <dbReference type="Rhea" id="RHEA-COMP:11604"/>
        <dbReference type="ChEBI" id="CHEBI:15378"/>
        <dbReference type="ChEBI" id="CHEBI:29999"/>
        <dbReference type="ChEBI" id="CHEBI:30616"/>
        <dbReference type="ChEBI" id="CHEBI:83421"/>
        <dbReference type="ChEBI" id="CHEBI:456216"/>
        <dbReference type="EC" id="2.7.11.1"/>
    </reaction>
</comment>
<dbReference type="GO" id="GO:0004674">
    <property type="term" value="F:protein serine/threonine kinase activity"/>
    <property type="evidence" value="ECO:0007669"/>
    <property type="project" value="UniProtKB-KW"/>
</dbReference>
<evidence type="ECO:0000256" key="4">
    <source>
        <dbReference type="ARBA" id="ARBA00022679"/>
    </source>
</evidence>
<comment type="catalytic activity">
    <reaction evidence="9">
        <text>L-threonyl-[protein] + ATP = O-phospho-L-threonyl-[protein] + ADP + H(+)</text>
        <dbReference type="Rhea" id="RHEA:46608"/>
        <dbReference type="Rhea" id="RHEA-COMP:11060"/>
        <dbReference type="Rhea" id="RHEA-COMP:11605"/>
        <dbReference type="ChEBI" id="CHEBI:15378"/>
        <dbReference type="ChEBI" id="CHEBI:30013"/>
        <dbReference type="ChEBI" id="CHEBI:30616"/>
        <dbReference type="ChEBI" id="CHEBI:61977"/>
        <dbReference type="ChEBI" id="CHEBI:456216"/>
        <dbReference type="EC" id="2.7.11.1"/>
    </reaction>
</comment>
<evidence type="ECO:0000313" key="13">
    <source>
        <dbReference type="Proteomes" id="UP000009376"/>
    </source>
</evidence>
<evidence type="ECO:0000256" key="9">
    <source>
        <dbReference type="ARBA" id="ARBA00047899"/>
    </source>
</evidence>
<comment type="similarity">
    <text evidence="1">Belongs to the protein kinase superfamily. BUD32 family.</text>
</comment>
<dbReference type="GO" id="GO:0005829">
    <property type="term" value="C:cytosol"/>
    <property type="evidence" value="ECO:0007669"/>
    <property type="project" value="TreeGrafter"/>
</dbReference>
<evidence type="ECO:0000256" key="10">
    <source>
        <dbReference type="ARBA" id="ARBA00048679"/>
    </source>
</evidence>
<dbReference type="EMBL" id="GG745546">
    <property type="protein sequence ID" value="EFD93110.1"/>
    <property type="molecule type" value="Genomic_DNA"/>
</dbReference>
<organism evidence="12 13">
    <name type="scientific">Candidatus Parvarchaeum acidophilus ARMAN-5</name>
    <dbReference type="NCBI Taxonomy" id="662762"/>
    <lineage>
        <taxon>Archaea</taxon>
        <taxon>Candidatus Parvarchaeota</taxon>
        <taxon>Candidatus Parvarchaeum</taxon>
    </lineage>
</organism>
<dbReference type="AlphaFoldDB" id="D6GUI2"/>
<dbReference type="Gene3D" id="3.30.200.20">
    <property type="entry name" value="Phosphorylase Kinase, domain 1"/>
    <property type="match status" value="1"/>
</dbReference>
<evidence type="ECO:0000313" key="12">
    <source>
        <dbReference type="EMBL" id="EFD93110.1"/>
    </source>
</evidence>
<dbReference type="Gene3D" id="1.10.510.10">
    <property type="entry name" value="Transferase(Phosphotransferase) domain 1"/>
    <property type="match status" value="1"/>
</dbReference>
<protein>
    <recommendedName>
        <fullName evidence="2">non-specific serine/threonine protein kinase</fullName>
        <ecNumber evidence="2">2.7.11.1</ecNumber>
    </recommendedName>
</protein>
<dbReference type="EC" id="2.7.11.1" evidence="2"/>
<keyword evidence="6" id="KW-0547">Nucleotide-binding</keyword>
<dbReference type="PANTHER" id="PTHR12209:SF0">
    <property type="entry name" value="EKC_KEOPS COMPLEX SUBUNIT TP53RK"/>
    <property type="match status" value="1"/>
</dbReference>
<evidence type="ECO:0000259" key="11">
    <source>
        <dbReference type="PROSITE" id="PS50011"/>
    </source>
</evidence>
<dbReference type="InterPro" id="IPR022495">
    <property type="entry name" value="Bud32"/>
</dbReference>
<accession>D6GUI2</accession>
<evidence type="ECO:0000256" key="5">
    <source>
        <dbReference type="ARBA" id="ARBA00022694"/>
    </source>
</evidence>
<keyword evidence="8" id="KW-0067">ATP-binding</keyword>
<evidence type="ECO:0000256" key="1">
    <source>
        <dbReference type="ARBA" id="ARBA00010630"/>
    </source>
</evidence>
<dbReference type="PROSITE" id="PS50011">
    <property type="entry name" value="PROTEIN_KINASE_DOM"/>
    <property type="match status" value="1"/>
</dbReference>
<proteinExistence type="inferred from homology"/>
<dbReference type="Proteomes" id="UP000009376">
    <property type="component" value="Unassembled WGS sequence"/>
</dbReference>
<dbReference type="InterPro" id="IPR011009">
    <property type="entry name" value="Kinase-like_dom_sf"/>
</dbReference>
<keyword evidence="4" id="KW-0808">Transferase</keyword>
<dbReference type="InterPro" id="IPR000719">
    <property type="entry name" value="Prot_kinase_dom"/>
</dbReference>
<sequence length="198" mass="23232">MKIIEIGSEATVFENKGIIIKRRNRKKYRIKEIDEKLRIRRTRSEFRIMERLYSAGIKVPQPLKLDEKNMQISMKKIDGKKLAENFKKEDAPIIGKLVAMMHNQGIIHGDLTTSNMIRNKDDIYLIDFGLSYSSKKDEDLASDLFLFKTALKSKHNEVSYEAFKAFISSYKTNIGKEFKGIDTHLKDIEERRRYNESY</sequence>
<dbReference type="PANTHER" id="PTHR12209">
    <property type="entry name" value="NON-SPECIFIC SERINE/THREONINE PROTEIN KINASE"/>
    <property type="match status" value="1"/>
</dbReference>
<keyword evidence="7" id="KW-0418">Kinase</keyword>
<feature type="domain" description="Protein kinase" evidence="11">
    <location>
        <begin position="1"/>
        <end position="198"/>
    </location>
</feature>
<dbReference type="NCBIfam" id="TIGR03724">
    <property type="entry name" value="arch_bud32"/>
    <property type="match status" value="1"/>
</dbReference>
<keyword evidence="3" id="KW-0723">Serine/threonine-protein kinase</keyword>
<dbReference type="GO" id="GO:0005524">
    <property type="term" value="F:ATP binding"/>
    <property type="evidence" value="ECO:0007669"/>
    <property type="project" value="UniProtKB-KW"/>
</dbReference>
<keyword evidence="5" id="KW-0819">tRNA processing</keyword>
<dbReference type="InterPro" id="IPR018934">
    <property type="entry name" value="RIO_dom"/>
</dbReference>
<evidence type="ECO:0000256" key="6">
    <source>
        <dbReference type="ARBA" id="ARBA00022741"/>
    </source>
</evidence>
<name>D6GUI2_PARA5</name>
<dbReference type="GO" id="GO:0008033">
    <property type="term" value="P:tRNA processing"/>
    <property type="evidence" value="ECO:0007669"/>
    <property type="project" value="UniProtKB-KW"/>
</dbReference>
<reference evidence="12 13" key="1">
    <citation type="journal article" date="2010" name="Proc. Natl. Acad. Sci. U.S.A.">
        <title>Enigmatic, ultrasmall, uncultivated Archaea.</title>
        <authorList>
            <person name="Baker B.J."/>
            <person name="Comolli L.R."/>
            <person name="Dick G.J."/>
            <person name="Hauser L.J."/>
            <person name="Hyatt D."/>
            <person name="Dill B.D."/>
            <person name="Land M.L."/>
            <person name="Verberkmoes N.C."/>
            <person name="Hettich R.L."/>
            <person name="Banfield J.F."/>
        </authorList>
    </citation>
    <scope>NUCLEOTIDE SEQUENCE [LARGE SCALE GENOMIC DNA]</scope>
</reference>
<gene>
    <name evidence="12" type="ORF">BJBARM5_0119</name>
</gene>
<dbReference type="Pfam" id="PF01163">
    <property type="entry name" value="RIO1"/>
    <property type="match status" value="1"/>
</dbReference>
<dbReference type="SUPFAM" id="SSF56112">
    <property type="entry name" value="Protein kinase-like (PK-like)"/>
    <property type="match status" value="1"/>
</dbReference>
<evidence type="ECO:0000256" key="3">
    <source>
        <dbReference type="ARBA" id="ARBA00022527"/>
    </source>
</evidence>
<evidence type="ECO:0000256" key="7">
    <source>
        <dbReference type="ARBA" id="ARBA00022777"/>
    </source>
</evidence>
<evidence type="ECO:0000256" key="2">
    <source>
        <dbReference type="ARBA" id="ARBA00012513"/>
    </source>
</evidence>